<accession>A0ABU2H0V4</accession>
<keyword evidence="2" id="KW-1185">Reference proteome</keyword>
<protein>
    <submittedName>
        <fullName evidence="1">Uncharacterized protein</fullName>
    </submittedName>
</protein>
<evidence type="ECO:0000313" key="1">
    <source>
        <dbReference type="EMBL" id="MDS1268938.1"/>
    </source>
</evidence>
<organism evidence="1 2">
    <name type="scientific">Lipingzhangella rawalii</name>
    <dbReference type="NCBI Taxonomy" id="2055835"/>
    <lineage>
        <taxon>Bacteria</taxon>
        <taxon>Bacillati</taxon>
        <taxon>Actinomycetota</taxon>
        <taxon>Actinomycetes</taxon>
        <taxon>Streptosporangiales</taxon>
        <taxon>Nocardiopsidaceae</taxon>
        <taxon>Lipingzhangella</taxon>
    </lineage>
</organism>
<name>A0ABU2H0V4_9ACTN</name>
<sequence length="127" mass="13855">MTVSLDVPPEPVFVAGIGHLLDAEGVVELRQLVATLDGYGLRTRWDAAAGTVDAITYGPGELAPVERLVQRVVLRRNPAADDVLWWWIYWPADRTSNAGASVAPLAPVHAVALVARRIHRVLVLDHH</sequence>
<proteinExistence type="predicted"/>
<dbReference type="Proteomes" id="UP001250214">
    <property type="component" value="Unassembled WGS sequence"/>
</dbReference>
<dbReference type="EMBL" id="JAVLVT010000001">
    <property type="protein sequence ID" value="MDS1268938.1"/>
    <property type="molecule type" value="Genomic_DNA"/>
</dbReference>
<dbReference type="RefSeq" id="WP_310910447.1">
    <property type="nucleotide sequence ID" value="NZ_JAVLVT010000001.1"/>
</dbReference>
<evidence type="ECO:0000313" key="2">
    <source>
        <dbReference type="Proteomes" id="UP001250214"/>
    </source>
</evidence>
<reference evidence="2" key="1">
    <citation type="submission" date="2023-07" db="EMBL/GenBank/DDBJ databases">
        <title>Novel species in the genus Lipingzhangella isolated from Sambhar Salt Lake.</title>
        <authorList>
            <person name="Jiya N."/>
            <person name="Kajale S."/>
            <person name="Sharma A."/>
        </authorList>
    </citation>
    <scope>NUCLEOTIDE SEQUENCE [LARGE SCALE GENOMIC DNA]</scope>
    <source>
        <strain evidence="2">LS1_29</strain>
    </source>
</reference>
<comment type="caution">
    <text evidence="1">The sequence shown here is derived from an EMBL/GenBank/DDBJ whole genome shotgun (WGS) entry which is preliminary data.</text>
</comment>
<gene>
    <name evidence="1" type="ORF">RIF23_01375</name>
</gene>